<dbReference type="RefSeq" id="WP_045132731.1">
    <property type="nucleotide sequence ID" value="NZ_JZSV01000026.1"/>
</dbReference>
<dbReference type="PROSITE" id="PS51755">
    <property type="entry name" value="OMPR_PHOB"/>
    <property type="match status" value="1"/>
</dbReference>
<protein>
    <submittedName>
        <fullName evidence="5">Transcriptional regulator</fullName>
    </submittedName>
</protein>
<dbReference type="SMART" id="SM00862">
    <property type="entry name" value="Trans_reg_C"/>
    <property type="match status" value="1"/>
</dbReference>
<dbReference type="AlphaFoldDB" id="A0A855SHW2"/>
<keyword evidence="3" id="KW-0812">Transmembrane</keyword>
<accession>A0A855SHW2</accession>
<dbReference type="CDD" id="cd00383">
    <property type="entry name" value="trans_reg_C"/>
    <property type="match status" value="1"/>
</dbReference>
<dbReference type="Pfam" id="PF00486">
    <property type="entry name" value="Trans_reg_C"/>
    <property type="match status" value="1"/>
</dbReference>
<dbReference type="GO" id="GO:0006355">
    <property type="term" value="P:regulation of DNA-templated transcription"/>
    <property type="evidence" value="ECO:0007669"/>
    <property type="project" value="InterPro"/>
</dbReference>
<dbReference type="Gene3D" id="1.10.10.10">
    <property type="entry name" value="Winged helix-like DNA-binding domain superfamily/Winged helix DNA-binding domain"/>
    <property type="match status" value="1"/>
</dbReference>
<keyword evidence="3" id="KW-1133">Transmembrane helix</keyword>
<feature type="transmembrane region" description="Helical" evidence="3">
    <location>
        <begin position="163"/>
        <end position="189"/>
    </location>
</feature>
<dbReference type="GO" id="GO:0000160">
    <property type="term" value="P:phosphorelay signal transduction system"/>
    <property type="evidence" value="ECO:0007669"/>
    <property type="project" value="InterPro"/>
</dbReference>
<dbReference type="GO" id="GO:0003677">
    <property type="term" value="F:DNA binding"/>
    <property type="evidence" value="ECO:0007669"/>
    <property type="project" value="UniProtKB-UniRule"/>
</dbReference>
<evidence type="ECO:0000313" key="5">
    <source>
        <dbReference type="EMBL" id="PSX09980.1"/>
    </source>
</evidence>
<evidence type="ECO:0000259" key="4">
    <source>
        <dbReference type="PROSITE" id="PS51755"/>
    </source>
</evidence>
<name>A0A855SHW2_PHOAN</name>
<comment type="caution">
    <text evidence="5">The sequence shown here is derived from an EMBL/GenBank/DDBJ whole genome shotgun (WGS) entry which is preliminary data.</text>
</comment>
<dbReference type="InterPro" id="IPR001867">
    <property type="entry name" value="OmpR/PhoB-type_DNA-bd"/>
</dbReference>
<gene>
    <name evidence="5" type="ORF">C0W41_04070</name>
</gene>
<proteinExistence type="predicted"/>
<evidence type="ECO:0000256" key="3">
    <source>
        <dbReference type="SAM" id="Phobius"/>
    </source>
</evidence>
<dbReference type="EMBL" id="PYOY01000001">
    <property type="protein sequence ID" value="PSX09980.1"/>
    <property type="molecule type" value="Genomic_DNA"/>
</dbReference>
<sequence length="264" mass="29949">MNDEVNNGVERFGRFDVDYSRRTITRISDNAVLKVSRSETHIFALLANTANNTVHRETLLKECWQGKVVTNNSLTVAIKNLRTSFSKIGEHNIITTEPKLGYSIREASLIDDGSHPPLPEDISKHIEAHEIAEKLELQEHQDSVIKKPAITGKKKKYGLLNKLNTFSLFDFLIVSFFFLATLFVCYQYLFFVNTTDVDGISVNYNGVELPNPVIQAILDHKTGDISQWYAFPIGGLCERYKLIGVHNEHYIDLTSQVNQEQCDA</sequence>
<organism evidence="5 6">
    <name type="scientific">Photobacterium angustum</name>
    <dbReference type="NCBI Taxonomy" id="661"/>
    <lineage>
        <taxon>Bacteria</taxon>
        <taxon>Pseudomonadati</taxon>
        <taxon>Pseudomonadota</taxon>
        <taxon>Gammaproteobacteria</taxon>
        <taxon>Vibrionales</taxon>
        <taxon>Vibrionaceae</taxon>
        <taxon>Photobacterium</taxon>
    </lineage>
</organism>
<dbReference type="InterPro" id="IPR016032">
    <property type="entry name" value="Sig_transdc_resp-reg_C-effctor"/>
</dbReference>
<feature type="DNA-binding region" description="OmpR/PhoB-type" evidence="2">
    <location>
        <begin position="7"/>
        <end position="106"/>
    </location>
</feature>
<keyword evidence="3" id="KW-0472">Membrane</keyword>
<reference evidence="5 6" key="1">
    <citation type="submission" date="2018-01" db="EMBL/GenBank/DDBJ databases">
        <title>Whole genome sequencing of Histamine producing bacteria.</title>
        <authorList>
            <person name="Butler K."/>
        </authorList>
    </citation>
    <scope>NUCLEOTIDE SEQUENCE [LARGE SCALE GENOMIC DNA]</scope>
    <source>
        <strain evidence="5 6">A2-1</strain>
    </source>
</reference>
<dbReference type="SUPFAM" id="SSF46894">
    <property type="entry name" value="C-terminal effector domain of the bipartite response regulators"/>
    <property type="match status" value="1"/>
</dbReference>
<dbReference type="GeneID" id="61227735"/>
<evidence type="ECO:0000313" key="6">
    <source>
        <dbReference type="Proteomes" id="UP000241440"/>
    </source>
</evidence>
<evidence type="ECO:0000256" key="1">
    <source>
        <dbReference type="ARBA" id="ARBA00023125"/>
    </source>
</evidence>
<dbReference type="Proteomes" id="UP000241440">
    <property type="component" value="Unassembled WGS sequence"/>
</dbReference>
<dbReference type="InterPro" id="IPR036388">
    <property type="entry name" value="WH-like_DNA-bd_sf"/>
</dbReference>
<feature type="domain" description="OmpR/PhoB-type" evidence="4">
    <location>
        <begin position="7"/>
        <end position="106"/>
    </location>
</feature>
<keyword evidence="1 2" id="KW-0238">DNA-binding</keyword>
<evidence type="ECO:0000256" key="2">
    <source>
        <dbReference type="PROSITE-ProRule" id="PRU01091"/>
    </source>
</evidence>